<comment type="caution">
    <text evidence="3">The sequence shown here is derived from an EMBL/GenBank/DDBJ whole genome shotgun (WGS) entry which is preliminary data.</text>
</comment>
<proteinExistence type="inferred from homology"/>
<dbReference type="InterPro" id="IPR011765">
    <property type="entry name" value="Pept_M16_N"/>
</dbReference>
<dbReference type="InterPro" id="IPR011249">
    <property type="entry name" value="Metalloenz_LuxS/M16"/>
</dbReference>
<dbReference type="InterPro" id="IPR050361">
    <property type="entry name" value="MPP/UQCRC_Complex"/>
</dbReference>
<name>A0A6M0H3W2_9CLOT</name>
<evidence type="ECO:0000256" key="1">
    <source>
        <dbReference type="ARBA" id="ARBA00007261"/>
    </source>
</evidence>
<evidence type="ECO:0000259" key="2">
    <source>
        <dbReference type="Pfam" id="PF00675"/>
    </source>
</evidence>
<evidence type="ECO:0000313" key="3">
    <source>
        <dbReference type="EMBL" id="NEU05217.1"/>
    </source>
</evidence>
<dbReference type="AlphaFoldDB" id="A0A6M0H3W2"/>
<dbReference type="PANTHER" id="PTHR11851:SF49">
    <property type="entry name" value="MITOCHONDRIAL-PROCESSING PEPTIDASE SUBUNIT ALPHA"/>
    <property type="match status" value="1"/>
</dbReference>
<dbReference type="Pfam" id="PF00675">
    <property type="entry name" value="Peptidase_M16"/>
    <property type="match status" value="1"/>
</dbReference>
<keyword evidence="4" id="KW-1185">Reference proteome</keyword>
<accession>A0A6M0H3W2</accession>
<dbReference type="PANTHER" id="PTHR11851">
    <property type="entry name" value="METALLOPROTEASE"/>
    <property type="match status" value="1"/>
</dbReference>
<evidence type="ECO:0000313" key="4">
    <source>
        <dbReference type="Proteomes" id="UP000481872"/>
    </source>
</evidence>
<reference evidence="3 4" key="1">
    <citation type="submission" date="2020-02" db="EMBL/GenBank/DDBJ databases">
        <title>Genome assembly of a novel Clostridium senegalense strain.</title>
        <authorList>
            <person name="Gupta T.B."/>
            <person name="Jauregui R."/>
            <person name="Maclean P."/>
            <person name="Nawarathana A."/>
            <person name="Brightwell G."/>
        </authorList>
    </citation>
    <scope>NUCLEOTIDE SEQUENCE [LARGE SCALE GENOMIC DNA]</scope>
    <source>
        <strain evidence="3 4">AGRFS4</strain>
    </source>
</reference>
<dbReference type="Proteomes" id="UP000481872">
    <property type="component" value="Unassembled WGS sequence"/>
</dbReference>
<comment type="similarity">
    <text evidence="1">Belongs to the peptidase M16 family.</text>
</comment>
<dbReference type="SUPFAM" id="SSF63411">
    <property type="entry name" value="LuxS/MPP-like metallohydrolase"/>
    <property type="match status" value="1"/>
</dbReference>
<dbReference type="EMBL" id="JAAGPU010000017">
    <property type="protein sequence ID" value="NEU05217.1"/>
    <property type="molecule type" value="Genomic_DNA"/>
</dbReference>
<feature type="domain" description="Peptidase M16 N-terminal" evidence="2">
    <location>
        <begin position="2"/>
        <end position="67"/>
    </location>
</feature>
<protein>
    <submittedName>
        <fullName evidence="3">Insulinase family protein</fullName>
    </submittedName>
</protein>
<dbReference type="Gene3D" id="3.30.830.10">
    <property type="entry name" value="Metalloenzyme, LuxS/M16 peptidase-like"/>
    <property type="match status" value="1"/>
</dbReference>
<gene>
    <name evidence="3" type="ORF">G3M99_10205</name>
</gene>
<organism evidence="3 4">
    <name type="scientific">Clostridium senegalense</name>
    <dbReference type="NCBI Taxonomy" id="1465809"/>
    <lineage>
        <taxon>Bacteria</taxon>
        <taxon>Bacillati</taxon>
        <taxon>Bacillota</taxon>
        <taxon>Clostridia</taxon>
        <taxon>Eubacteriales</taxon>
        <taxon>Clostridiaceae</taxon>
        <taxon>Clostridium</taxon>
    </lineage>
</organism>
<dbReference type="GO" id="GO:0046872">
    <property type="term" value="F:metal ion binding"/>
    <property type="evidence" value="ECO:0007669"/>
    <property type="project" value="InterPro"/>
</dbReference>
<sequence>MSCGIWIKQGSKYETDETNGLSHLIEHLIVNTSTSSNSEYKKLIDKITLNGVEYNASTTKETTSFYFT</sequence>